<keyword evidence="3" id="KW-1185">Reference proteome</keyword>
<protein>
    <submittedName>
        <fullName evidence="2">Uncharacterized protein</fullName>
    </submittedName>
</protein>
<name>A0A2H3JE24_WOLCO</name>
<evidence type="ECO:0000313" key="3">
    <source>
        <dbReference type="Proteomes" id="UP000218811"/>
    </source>
</evidence>
<dbReference type="AlphaFoldDB" id="A0A2H3JE24"/>
<dbReference type="EMBL" id="KB467942">
    <property type="protein sequence ID" value="PCH38073.1"/>
    <property type="molecule type" value="Genomic_DNA"/>
</dbReference>
<accession>A0A2H3JE24</accession>
<proteinExistence type="predicted"/>
<reference evidence="2 3" key="1">
    <citation type="journal article" date="2012" name="Science">
        <title>The Paleozoic origin of enzymatic lignin decomposition reconstructed from 31 fungal genomes.</title>
        <authorList>
            <person name="Floudas D."/>
            <person name="Binder M."/>
            <person name="Riley R."/>
            <person name="Barry K."/>
            <person name="Blanchette R.A."/>
            <person name="Henrissat B."/>
            <person name="Martinez A.T."/>
            <person name="Otillar R."/>
            <person name="Spatafora J.W."/>
            <person name="Yadav J.S."/>
            <person name="Aerts A."/>
            <person name="Benoit I."/>
            <person name="Boyd A."/>
            <person name="Carlson A."/>
            <person name="Copeland A."/>
            <person name="Coutinho P.M."/>
            <person name="de Vries R.P."/>
            <person name="Ferreira P."/>
            <person name="Findley K."/>
            <person name="Foster B."/>
            <person name="Gaskell J."/>
            <person name="Glotzer D."/>
            <person name="Gorecki P."/>
            <person name="Heitman J."/>
            <person name="Hesse C."/>
            <person name="Hori C."/>
            <person name="Igarashi K."/>
            <person name="Jurgens J.A."/>
            <person name="Kallen N."/>
            <person name="Kersten P."/>
            <person name="Kohler A."/>
            <person name="Kuees U."/>
            <person name="Kumar T.K.A."/>
            <person name="Kuo A."/>
            <person name="LaButti K."/>
            <person name="Larrondo L.F."/>
            <person name="Lindquist E."/>
            <person name="Ling A."/>
            <person name="Lombard V."/>
            <person name="Lucas S."/>
            <person name="Lundell T."/>
            <person name="Martin R."/>
            <person name="McLaughlin D.J."/>
            <person name="Morgenstern I."/>
            <person name="Morin E."/>
            <person name="Murat C."/>
            <person name="Nagy L.G."/>
            <person name="Nolan M."/>
            <person name="Ohm R.A."/>
            <person name="Patyshakuliyeva A."/>
            <person name="Rokas A."/>
            <person name="Ruiz-Duenas F.J."/>
            <person name="Sabat G."/>
            <person name="Salamov A."/>
            <person name="Samejima M."/>
            <person name="Schmutz J."/>
            <person name="Slot J.C."/>
            <person name="St John F."/>
            <person name="Stenlid J."/>
            <person name="Sun H."/>
            <person name="Sun S."/>
            <person name="Syed K."/>
            <person name="Tsang A."/>
            <person name="Wiebenga A."/>
            <person name="Young D."/>
            <person name="Pisabarro A."/>
            <person name="Eastwood D.C."/>
            <person name="Martin F."/>
            <person name="Cullen D."/>
            <person name="Grigoriev I.V."/>
            <person name="Hibbett D.S."/>
        </authorList>
    </citation>
    <scope>NUCLEOTIDE SEQUENCE [LARGE SCALE GENOMIC DNA]</scope>
    <source>
        <strain evidence="2 3">MD-104</strain>
    </source>
</reference>
<dbReference type="Proteomes" id="UP000218811">
    <property type="component" value="Unassembled WGS sequence"/>
</dbReference>
<evidence type="ECO:0000256" key="1">
    <source>
        <dbReference type="SAM" id="MobiDB-lite"/>
    </source>
</evidence>
<feature type="compositionally biased region" description="Low complexity" evidence="1">
    <location>
        <begin position="17"/>
        <end position="33"/>
    </location>
</feature>
<feature type="region of interest" description="Disordered" evidence="1">
    <location>
        <begin position="1"/>
        <end position="58"/>
    </location>
</feature>
<gene>
    <name evidence="2" type="ORF">WOLCODRAFT_23068</name>
</gene>
<sequence length="58" mass="5667">MSAAAVEAAARKPTAPPALSTSHSPSSSPNHTNPQRRSVTTGSPLGAGMGSANGVKVL</sequence>
<evidence type="ECO:0000313" key="2">
    <source>
        <dbReference type="EMBL" id="PCH38073.1"/>
    </source>
</evidence>
<organism evidence="2 3">
    <name type="scientific">Wolfiporia cocos (strain MD-104)</name>
    <name type="common">Brown rot fungus</name>
    <dbReference type="NCBI Taxonomy" id="742152"/>
    <lineage>
        <taxon>Eukaryota</taxon>
        <taxon>Fungi</taxon>
        <taxon>Dikarya</taxon>
        <taxon>Basidiomycota</taxon>
        <taxon>Agaricomycotina</taxon>
        <taxon>Agaricomycetes</taxon>
        <taxon>Polyporales</taxon>
        <taxon>Phaeolaceae</taxon>
        <taxon>Wolfiporia</taxon>
    </lineage>
</organism>
<feature type="non-terminal residue" evidence="2">
    <location>
        <position position="58"/>
    </location>
</feature>